<accession>A0A645F0Y3</accession>
<evidence type="ECO:0000256" key="1">
    <source>
        <dbReference type="ARBA" id="ARBA00001933"/>
    </source>
</evidence>
<dbReference type="EC" id="4.4.1.8" evidence="3"/>
<evidence type="ECO:0000256" key="2">
    <source>
        <dbReference type="ARBA" id="ARBA00022898"/>
    </source>
</evidence>
<evidence type="ECO:0000313" key="3">
    <source>
        <dbReference type="EMBL" id="MPN07089.1"/>
    </source>
</evidence>
<dbReference type="PANTHER" id="PTHR11808:SF15">
    <property type="entry name" value="CYSTATHIONINE GAMMA-LYASE"/>
    <property type="match status" value="1"/>
</dbReference>
<gene>
    <name evidence="3" type="primary">metC_3</name>
    <name evidence="3" type="ORF">SDC9_154355</name>
</gene>
<protein>
    <submittedName>
        <fullName evidence="3">Cystathionine beta-lyase</fullName>
        <ecNumber evidence="3">4.4.1.8</ecNumber>
    </submittedName>
</protein>
<dbReference type="GO" id="GO:0005737">
    <property type="term" value="C:cytoplasm"/>
    <property type="evidence" value="ECO:0007669"/>
    <property type="project" value="TreeGrafter"/>
</dbReference>
<organism evidence="3">
    <name type="scientific">bioreactor metagenome</name>
    <dbReference type="NCBI Taxonomy" id="1076179"/>
    <lineage>
        <taxon>unclassified sequences</taxon>
        <taxon>metagenomes</taxon>
        <taxon>ecological metagenomes</taxon>
    </lineage>
</organism>
<dbReference type="GO" id="GO:0003962">
    <property type="term" value="F:cystathionine gamma-synthase activity"/>
    <property type="evidence" value="ECO:0007669"/>
    <property type="project" value="TreeGrafter"/>
</dbReference>
<dbReference type="InterPro" id="IPR015424">
    <property type="entry name" value="PyrdxlP-dep_Trfase"/>
</dbReference>
<dbReference type="EMBL" id="VSSQ01053052">
    <property type="protein sequence ID" value="MPN07089.1"/>
    <property type="molecule type" value="Genomic_DNA"/>
</dbReference>
<reference evidence="3" key="1">
    <citation type="submission" date="2019-08" db="EMBL/GenBank/DDBJ databases">
        <authorList>
            <person name="Kucharzyk K."/>
            <person name="Murdoch R.W."/>
            <person name="Higgins S."/>
            <person name="Loffler F."/>
        </authorList>
    </citation>
    <scope>NUCLEOTIDE SEQUENCE</scope>
</reference>
<name>A0A645F0Y3_9ZZZZ</name>
<keyword evidence="3" id="KW-0456">Lyase</keyword>
<comment type="cofactor">
    <cofactor evidence="1">
        <name>pyridoxal 5'-phosphate</name>
        <dbReference type="ChEBI" id="CHEBI:597326"/>
    </cofactor>
</comment>
<dbReference type="AlphaFoldDB" id="A0A645F0Y3"/>
<proteinExistence type="predicted"/>
<dbReference type="InterPro" id="IPR015422">
    <property type="entry name" value="PyrdxlP-dep_Trfase_small"/>
</dbReference>
<sequence length="89" mass="9675">MISFELHPDYDVRVFFRSLRLVTLAESLGGVESLVCHPATMTHAAIPEEIRKKVGITDGLIRLSVGIESVQDIQSDLGQAIQTAGKAQV</sequence>
<dbReference type="Pfam" id="PF01053">
    <property type="entry name" value="Cys_Met_Meta_PP"/>
    <property type="match status" value="1"/>
</dbReference>
<dbReference type="InterPro" id="IPR000277">
    <property type="entry name" value="Cys/Met-Metab_PyrdxlP-dep_enz"/>
</dbReference>
<keyword evidence="2" id="KW-0663">Pyridoxal phosphate</keyword>
<comment type="caution">
    <text evidence="3">The sequence shown here is derived from an EMBL/GenBank/DDBJ whole genome shotgun (WGS) entry which is preliminary data.</text>
</comment>
<dbReference type="GO" id="GO:0004123">
    <property type="term" value="F:cystathionine gamma-lyase activity"/>
    <property type="evidence" value="ECO:0007669"/>
    <property type="project" value="TreeGrafter"/>
</dbReference>
<dbReference type="GO" id="GO:0019346">
    <property type="term" value="P:transsulfuration"/>
    <property type="evidence" value="ECO:0007669"/>
    <property type="project" value="InterPro"/>
</dbReference>
<dbReference type="GO" id="GO:0019343">
    <property type="term" value="P:cysteine biosynthetic process via cystathionine"/>
    <property type="evidence" value="ECO:0007669"/>
    <property type="project" value="TreeGrafter"/>
</dbReference>
<dbReference type="PANTHER" id="PTHR11808">
    <property type="entry name" value="TRANS-SULFURATION ENZYME FAMILY MEMBER"/>
    <property type="match status" value="1"/>
</dbReference>
<dbReference type="GO" id="GO:0030170">
    <property type="term" value="F:pyridoxal phosphate binding"/>
    <property type="evidence" value="ECO:0007669"/>
    <property type="project" value="InterPro"/>
</dbReference>
<dbReference type="Gene3D" id="3.90.1150.10">
    <property type="entry name" value="Aspartate Aminotransferase, domain 1"/>
    <property type="match status" value="1"/>
</dbReference>
<dbReference type="SUPFAM" id="SSF53383">
    <property type="entry name" value="PLP-dependent transferases"/>
    <property type="match status" value="1"/>
</dbReference>